<dbReference type="Gene3D" id="3.40.50.2300">
    <property type="match status" value="1"/>
</dbReference>
<dbReference type="SUPFAM" id="SSF52540">
    <property type="entry name" value="P-loop containing nucleoside triphosphate hydrolases"/>
    <property type="match status" value="1"/>
</dbReference>
<evidence type="ECO:0000256" key="2">
    <source>
        <dbReference type="ARBA" id="ARBA00022741"/>
    </source>
</evidence>
<dbReference type="InterPro" id="IPR009057">
    <property type="entry name" value="Homeodomain-like_sf"/>
</dbReference>
<dbReference type="PROSITE" id="PS50110">
    <property type="entry name" value="RESPONSE_REGULATORY"/>
    <property type="match status" value="1"/>
</dbReference>
<name>A0A5C6DQ12_9BACT</name>
<keyword evidence="4" id="KW-0902">Two-component regulatory system</keyword>
<dbReference type="FunFam" id="3.40.50.2300:FF:000018">
    <property type="entry name" value="DNA-binding transcriptional regulator NtrC"/>
    <property type="match status" value="1"/>
</dbReference>
<keyword evidence="5" id="KW-0805">Transcription regulation</keyword>
<keyword evidence="2" id="KW-0547">Nucleotide-binding</keyword>
<keyword evidence="12" id="KW-1185">Reference proteome</keyword>
<keyword evidence="7" id="KW-0804">Transcription</keyword>
<evidence type="ECO:0000259" key="9">
    <source>
        <dbReference type="PROSITE" id="PS50045"/>
    </source>
</evidence>
<dbReference type="InterPro" id="IPR003593">
    <property type="entry name" value="AAA+_ATPase"/>
</dbReference>
<dbReference type="Gene3D" id="3.40.50.300">
    <property type="entry name" value="P-loop containing nucleotide triphosphate hydrolases"/>
    <property type="match status" value="1"/>
</dbReference>
<evidence type="ECO:0000259" key="10">
    <source>
        <dbReference type="PROSITE" id="PS50110"/>
    </source>
</evidence>
<dbReference type="Pfam" id="PF00158">
    <property type="entry name" value="Sigma54_activat"/>
    <property type="match status" value="1"/>
</dbReference>
<sequence>MNEGRILVVDDEKSMCELIEAALQMRGFETVSSQSASDAMGRFRESEFDVVLTDVRMPGESGLQLCQQLCSLRPDVPVVVMTAFGSMETAVAAIRSGAYDFITKPVEMEVLAIALARAVEKRRLSNQIRLLKQAAEGRNTADELLGESEPMKRLTDQLIRVSPTGTSILITGESGTGKELVARSIHQRSPRAKRPFVAVNCAALSESLLESELFGHAKGAFTDARSERRGLFLEAEGGTLLLDEIGDMPMAMQVKLLRTLEENRLRPVGGDREIEFDVRVLAATHRDLELAVEEGRFRQDLFYRINVIQLHLPALRARGVDILKLAIHFVDRFAKHANKPISGIAEPAAEKLLSYAWPGNVRELRNVIERAVALTRYNTITLEDLPEKIRDYKSKTVFIGGDDPTELVSLEQVESRYVEHVLDAVNQNRTLAAQVLGIDRKTLYRKLKD</sequence>
<dbReference type="GO" id="GO:0000160">
    <property type="term" value="P:phosphorelay signal transduction system"/>
    <property type="evidence" value="ECO:0007669"/>
    <property type="project" value="UniProtKB-KW"/>
</dbReference>
<dbReference type="GO" id="GO:0043565">
    <property type="term" value="F:sequence-specific DNA binding"/>
    <property type="evidence" value="ECO:0007669"/>
    <property type="project" value="InterPro"/>
</dbReference>
<evidence type="ECO:0000256" key="1">
    <source>
        <dbReference type="ARBA" id="ARBA00022553"/>
    </source>
</evidence>
<feature type="domain" description="Response regulatory" evidence="10">
    <location>
        <begin position="5"/>
        <end position="119"/>
    </location>
</feature>
<dbReference type="Pfam" id="PF25601">
    <property type="entry name" value="AAA_lid_14"/>
    <property type="match status" value="1"/>
</dbReference>
<evidence type="ECO:0000256" key="6">
    <source>
        <dbReference type="ARBA" id="ARBA00023125"/>
    </source>
</evidence>
<dbReference type="PROSITE" id="PS00688">
    <property type="entry name" value="SIGMA54_INTERACT_3"/>
    <property type="match status" value="1"/>
</dbReference>
<dbReference type="Pfam" id="PF02954">
    <property type="entry name" value="HTH_8"/>
    <property type="match status" value="1"/>
</dbReference>
<dbReference type="RefSeq" id="WP_146601204.1">
    <property type="nucleotide sequence ID" value="NZ_SJPY01000006.1"/>
</dbReference>
<dbReference type="InterPro" id="IPR002078">
    <property type="entry name" value="Sigma_54_int"/>
</dbReference>
<organism evidence="11 12">
    <name type="scientific">Novipirellula aureliae</name>
    <dbReference type="NCBI Taxonomy" id="2527966"/>
    <lineage>
        <taxon>Bacteria</taxon>
        <taxon>Pseudomonadati</taxon>
        <taxon>Planctomycetota</taxon>
        <taxon>Planctomycetia</taxon>
        <taxon>Pirellulales</taxon>
        <taxon>Pirellulaceae</taxon>
        <taxon>Novipirellula</taxon>
    </lineage>
</organism>
<gene>
    <name evidence="11" type="primary">zraR_11</name>
    <name evidence="11" type="ORF">Q31b_39880</name>
</gene>
<dbReference type="PRINTS" id="PR01590">
    <property type="entry name" value="HTHFIS"/>
</dbReference>
<feature type="modified residue" description="4-aspartylphosphate" evidence="8">
    <location>
        <position position="54"/>
    </location>
</feature>
<keyword evidence="6" id="KW-0238">DNA-binding</keyword>
<dbReference type="PANTHER" id="PTHR32071:SF14">
    <property type="entry name" value="TRANSCRIPTIONAL REGULATORY PROTEIN RTCR"/>
    <property type="match status" value="1"/>
</dbReference>
<dbReference type="GO" id="GO:0006355">
    <property type="term" value="P:regulation of DNA-templated transcription"/>
    <property type="evidence" value="ECO:0007669"/>
    <property type="project" value="InterPro"/>
</dbReference>
<evidence type="ECO:0000256" key="3">
    <source>
        <dbReference type="ARBA" id="ARBA00022840"/>
    </source>
</evidence>
<dbReference type="SUPFAM" id="SSF52172">
    <property type="entry name" value="CheY-like"/>
    <property type="match status" value="1"/>
</dbReference>
<dbReference type="InterPro" id="IPR001789">
    <property type="entry name" value="Sig_transdc_resp-reg_receiver"/>
</dbReference>
<feature type="domain" description="Sigma-54 factor interaction" evidence="9">
    <location>
        <begin position="144"/>
        <end position="373"/>
    </location>
</feature>
<comment type="caution">
    <text evidence="11">The sequence shown here is derived from an EMBL/GenBank/DDBJ whole genome shotgun (WGS) entry which is preliminary data.</text>
</comment>
<dbReference type="Gene3D" id="1.10.8.60">
    <property type="match status" value="1"/>
</dbReference>
<evidence type="ECO:0000256" key="5">
    <source>
        <dbReference type="ARBA" id="ARBA00023015"/>
    </source>
</evidence>
<dbReference type="EMBL" id="SJPY01000006">
    <property type="protein sequence ID" value="TWU38910.1"/>
    <property type="molecule type" value="Genomic_DNA"/>
</dbReference>
<dbReference type="Proteomes" id="UP000315471">
    <property type="component" value="Unassembled WGS sequence"/>
</dbReference>
<dbReference type="Pfam" id="PF00072">
    <property type="entry name" value="Response_reg"/>
    <property type="match status" value="1"/>
</dbReference>
<dbReference type="InterPro" id="IPR025944">
    <property type="entry name" value="Sigma_54_int_dom_CS"/>
</dbReference>
<keyword evidence="3" id="KW-0067">ATP-binding</keyword>
<dbReference type="OrthoDB" id="9807827at2"/>
<dbReference type="InterPro" id="IPR011006">
    <property type="entry name" value="CheY-like_superfamily"/>
</dbReference>
<dbReference type="CDD" id="cd00009">
    <property type="entry name" value="AAA"/>
    <property type="match status" value="1"/>
</dbReference>
<reference evidence="11 12" key="1">
    <citation type="submission" date="2019-02" db="EMBL/GenBank/DDBJ databases">
        <title>Deep-cultivation of Planctomycetes and their phenomic and genomic characterization uncovers novel biology.</title>
        <authorList>
            <person name="Wiegand S."/>
            <person name="Jogler M."/>
            <person name="Boedeker C."/>
            <person name="Pinto D."/>
            <person name="Vollmers J."/>
            <person name="Rivas-Marin E."/>
            <person name="Kohn T."/>
            <person name="Peeters S.H."/>
            <person name="Heuer A."/>
            <person name="Rast P."/>
            <person name="Oberbeckmann S."/>
            <person name="Bunk B."/>
            <person name="Jeske O."/>
            <person name="Meyerdierks A."/>
            <person name="Storesund J.E."/>
            <person name="Kallscheuer N."/>
            <person name="Luecker S."/>
            <person name="Lage O.M."/>
            <person name="Pohl T."/>
            <person name="Merkel B.J."/>
            <person name="Hornburger P."/>
            <person name="Mueller R.-W."/>
            <person name="Bruemmer F."/>
            <person name="Labrenz M."/>
            <person name="Spormann A.M."/>
            <person name="Op Den Camp H."/>
            <person name="Overmann J."/>
            <person name="Amann R."/>
            <person name="Jetten M.S.M."/>
            <person name="Mascher T."/>
            <person name="Medema M.H."/>
            <person name="Devos D.P."/>
            <person name="Kaster A.-K."/>
            <person name="Ovreas L."/>
            <person name="Rohde M."/>
            <person name="Galperin M.Y."/>
            <person name="Jogler C."/>
        </authorList>
    </citation>
    <scope>NUCLEOTIDE SEQUENCE [LARGE SCALE GENOMIC DNA]</scope>
    <source>
        <strain evidence="11 12">Q31b</strain>
    </source>
</reference>
<evidence type="ECO:0000256" key="4">
    <source>
        <dbReference type="ARBA" id="ARBA00023012"/>
    </source>
</evidence>
<dbReference type="PROSITE" id="PS00676">
    <property type="entry name" value="SIGMA54_INTERACT_2"/>
    <property type="match status" value="1"/>
</dbReference>
<dbReference type="InterPro" id="IPR027417">
    <property type="entry name" value="P-loop_NTPase"/>
</dbReference>
<evidence type="ECO:0000256" key="7">
    <source>
        <dbReference type="ARBA" id="ARBA00023163"/>
    </source>
</evidence>
<dbReference type="SUPFAM" id="SSF46689">
    <property type="entry name" value="Homeodomain-like"/>
    <property type="match status" value="1"/>
</dbReference>
<dbReference type="PROSITE" id="PS50045">
    <property type="entry name" value="SIGMA54_INTERACT_4"/>
    <property type="match status" value="1"/>
</dbReference>
<dbReference type="PROSITE" id="PS00675">
    <property type="entry name" value="SIGMA54_INTERACT_1"/>
    <property type="match status" value="1"/>
</dbReference>
<dbReference type="AlphaFoldDB" id="A0A5C6DQ12"/>
<dbReference type="InterPro" id="IPR025662">
    <property type="entry name" value="Sigma_54_int_dom_ATP-bd_1"/>
</dbReference>
<dbReference type="FunFam" id="3.40.50.300:FF:000006">
    <property type="entry name" value="DNA-binding transcriptional regulator NtrC"/>
    <property type="match status" value="1"/>
</dbReference>
<evidence type="ECO:0000256" key="8">
    <source>
        <dbReference type="PROSITE-ProRule" id="PRU00169"/>
    </source>
</evidence>
<dbReference type="SMART" id="SM00448">
    <property type="entry name" value="REC"/>
    <property type="match status" value="1"/>
</dbReference>
<protein>
    <submittedName>
        <fullName evidence="11">Transcriptional regulatory protein ZraR</fullName>
    </submittedName>
</protein>
<dbReference type="SMART" id="SM00382">
    <property type="entry name" value="AAA"/>
    <property type="match status" value="1"/>
</dbReference>
<dbReference type="Gene3D" id="1.10.10.60">
    <property type="entry name" value="Homeodomain-like"/>
    <property type="match status" value="1"/>
</dbReference>
<dbReference type="InterPro" id="IPR058031">
    <property type="entry name" value="AAA_lid_NorR"/>
</dbReference>
<proteinExistence type="predicted"/>
<keyword evidence="1 8" id="KW-0597">Phosphoprotein</keyword>
<dbReference type="PANTHER" id="PTHR32071">
    <property type="entry name" value="TRANSCRIPTIONAL REGULATORY PROTEIN"/>
    <property type="match status" value="1"/>
</dbReference>
<dbReference type="InterPro" id="IPR002197">
    <property type="entry name" value="HTH_Fis"/>
</dbReference>
<accession>A0A5C6DQ12</accession>
<evidence type="ECO:0000313" key="11">
    <source>
        <dbReference type="EMBL" id="TWU38910.1"/>
    </source>
</evidence>
<dbReference type="GO" id="GO:0005524">
    <property type="term" value="F:ATP binding"/>
    <property type="evidence" value="ECO:0007669"/>
    <property type="project" value="UniProtKB-KW"/>
</dbReference>
<evidence type="ECO:0000313" key="12">
    <source>
        <dbReference type="Proteomes" id="UP000315471"/>
    </source>
</evidence>
<dbReference type="InterPro" id="IPR025943">
    <property type="entry name" value="Sigma_54_int_dom_ATP-bd_2"/>
</dbReference>